<evidence type="ECO:0000256" key="1">
    <source>
        <dbReference type="ARBA" id="ARBA00009943"/>
    </source>
</evidence>
<dbReference type="Gene3D" id="3.40.630.30">
    <property type="match status" value="1"/>
</dbReference>
<comment type="caution">
    <text evidence="7">The sequence shown here is derived from an EMBL/GenBank/DDBJ whole genome shotgun (WGS) entry which is preliminary data.</text>
</comment>
<dbReference type="SUPFAM" id="SSF55729">
    <property type="entry name" value="Acyl-CoA N-acyltransferases (Nat)"/>
    <property type="match status" value="2"/>
</dbReference>
<dbReference type="InterPro" id="IPR016181">
    <property type="entry name" value="Acyl_CoA_acyltransferase"/>
</dbReference>
<evidence type="ECO:0000256" key="5">
    <source>
        <dbReference type="ARBA" id="ARBA00023315"/>
    </source>
</evidence>
<dbReference type="Pfam" id="PF02388">
    <property type="entry name" value="FemAB"/>
    <property type="match status" value="2"/>
</dbReference>
<dbReference type="PROSITE" id="PS51191">
    <property type="entry name" value="FEMABX"/>
    <property type="match status" value="1"/>
</dbReference>
<keyword evidence="2" id="KW-0808">Transferase</keyword>
<keyword evidence="5" id="KW-0012">Acyltransferase</keyword>
<accession>A0A1F6M4X0</accession>
<dbReference type="InterPro" id="IPR003447">
    <property type="entry name" value="FEMABX"/>
</dbReference>
<reference evidence="7 8" key="1">
    <citation type="journal article" date="2016" name="Nat. Commun.">
        <title>Thousands of microbial genomes shed light on interconnected biogeochemical processes in an aquifer system.</title>
        <authorList>
            <person name="Anantharaman K."/>
            <person name="Brown C.T."/>
            <person name="Hug L.A."/>
            <person name="Sharon I."/>
            <person name="Castelle C.J."/>
            <person name="Probst A.J."/>
            <person name="Thomas B.C."/>
            <person name="Singh A."/>
            <person name="Wilkins M.J."/>
            <person name="Karaoz U."/>
            <person name="Brodie E.L."/>
            <person name="Williams K.H."/>
            <person name="Hubbard S.S."/>
            <person name="Banfield J.F."/>
        </authorList>
    </citation>
    <scope>NUCLEOTIDE SEQUENCE [LARGE SCALE GENOMIC DNA]</scope>
</reference>
<proteinExistence type="inferred from homology"/>
<dbReference type="GO" id="GO:0071555">
    <property type="term" value="P:cell wall organization"/>
    <property type="evidence" value="ECO:0007669"/>
    <property type="project" value="UniProtKB-KW"/>
</dbReference>
<evidence type="ECO:0000313" key="7">
    <source>
        <dbReference type="EMBL" id="OGH66640.1"/>
    </source>
</evidence>
<dbReference type="InterPro" id="IPR050644">
    <property type="entry name" value="PG_Glycine_Bridge_Synth"/>
</dbReference>
<keyword evidence="4" id="KW-0573">Peptidoglycan synthesis</keyword>
<keyword evidence="6" id="KW-0961">Cell wall biogenesis/degradation</keyword>
<evidence type="ECO:0000256" key="2">
    <source>
        <dbReference type="ARBA" id="ARBA00022679"/>
    </source>
</evidence>
<gene>
    <name evidence="7" type="ORF">A3B90_01060</name>
</gene>
<dbReference type="GO" id="GO:0009252">
    <property type="term" value="P:peptidoglycan biosynthetic process"/>
    <property type="evidence" value="ECO:0007669"/>
    <property type="project" value="UniProtKB-KW"/>
</dbReference>
<evidence type="ECO:0000256" key="4">
    <source>
        <dbReference type="ARBA" id="ARBA00022984"/>
    </source>
</evidence>
<comment type="similarity">
    <text evidence="1">Belongs to the FemABX family.</text>
</comment>
<dbReference type="Proteomes" id="UP000178742">
    <property type="component" value="Unassembled WGS sequence"/>
</dbReference>
<name>A0A1F6M4X0_9BACT</name>
<dbReference type="AlphaFoldDB" id="A0A1F6M4X0"/>
<dbReference type="EMBL" id="MFPX01000013">
    <property type="protein sequence ID" value="OGH66640.1"/>
    <property type="molecule type" value="Genomic_DNA"/>
</dbReference>
<dbReference type="GO" id="GO:0016755">
    <property type="term" value="F:aminoacyltransferase activity"/>
    <property type="evidence" value="ECO:0007669"/>
    <property type="project" value="InterPro"/>
</dbReference>
<keyword evidence="3" id="KW-0133">Cell shape</keyword>
<dbReference type="GO" id="GO:0008360">
    <property type="term" value="P:regulation of cell shape"/>
    <property type="evidence" value="ECO:0007669"/>
    <property type="project" value="UniProtKB-KW"/>
</dbReference>
<dbReference type="PANTHER" id="PTHR36174">
    <property type="entry name" value="LIPID II:GLYCINE GLYCYLTRANSFERASE"/>
    <property type="match status" value="1"/>
</dbReference>
<sequence length="328" mass="37949">MNFEIFKGIAEDWDKSLYLAKNEEFLQSYEWGEFQASEGKSVLRIFALNEGKMSYQAQGFVHSLPLGMKYLYFSHNLPLKSAEMGKFLDFLRKRGFVFARFEPIEDFDGGKYKKVPTHHRQYQYTSLLDLSLRDDELLKTFHEKTRYNIRLAAKKGVTIKNEKNAAVFWPLLKETYQRDKIKSHSEKYYQDFIALPGCTQLTAYFGDTALASVLLYTFGKTCVYVHGASSNTNRNLMAPYLIQWESLKYARSQGCMYYDLGGVAKPLVSDSPNAETFYTYTWDKTDKLSGVTRFKAGFSGTIKHYGEASDIIFNSTKYMLYTLARKFL</sequence>
<organism evidence="7 8">
    <name type="scientific">Candidatus Magasanikbacteria bacterium RIFCSPHIGHO2_02_FULL_41_13</name>
    <dbReference type="NCBI Taxonomy" id="1798676"/>
    <lineage>
        <taxon>Bacteria</taxon>
        <taxon>Candidatus Magasanikiibacteriota</taxon>
    </lineage>
</organism>
<evidence type="ECO:0000256" key="3">
    <source>
        <dbReference type="ARBA" id="ARBA00022960"/>
    </source>
</evidence>
<evidence type="ECO:0000313" key="8">
    <source>
        <dbReference type="Proteomes" id="UP000178742"/>
    </source>
</evidence>
<evidence type="ECO:0000256" key="6">
    <source>
        <dbReference type="ARBA" id="ARBA00023316"/>
    </source>
</evidence>
<dbReference type="PANTHER" id="PTHR36174:SF1">
    <property type="entry name" value="LIPID II:GLYCINE GLYCYLTRANSFERASE"/>
    <property type="match status" value="1"/>
</dbReference>
<protein>
    <recommendedName>
        <fullName evidence="9">BioF2-like acetyltransferase domain-containing protein</fullName>
    </recommendedName>
</protein>
<evidence type="ECO:0008006" key="9">
    <source>
        <dbReference type="Google" id="ProtNLM"/>
    </source>
</evidence>
<dbReference type="STRING" id="1798676.A3B90_01060"/>